<dbReference type="Gene3D" id="3.90.640.10">
    <property type="entry name" value="Actin, Chain A, domain 4"/>
    <property type="match status" value="1"/>
</dbReference>
<feature type="region of interest" description="Disordered" evidence="7">
    <location>
        <begin position="811"/>
        <end position="872"/>
    </location>
</feature>
<keyword evidence="3" id="KW-0963">Cytoplasm</keyword>
<dbReference type="PRINTS" id="PR00301">
    <property type="entry name" value="HEATSHOCK70"/>
</dbReference>
<dbReference type="FunFam" id="3.90.640.10:FF:000004">
    <property type="entry name" value="Heat shock 70 kDa protein 4"/>
    <property type="match status" value="1"/>
</dbReference>
<name>A0A6F9DFQ1_9ASCI</name>
<comment type="subcellular location">
    <subcellularLocation>
        <location evidence="1">Cytoplasm</location>
    </subcellularLocation>
</comment>
<keyword evidence="8" id="KW-0346">Stress response</keyword>
<dbReference type="FunFam" id="1.20.1270.10:FF:000002">
    <property type="entry name" value="Heat shock 70 kDa protein 4"/>
    <property type="match status" value="1"/>
</dbReference>
<evidence type="ECO:0000256" key="2">
    <source>
        <dbReference type="ARBA" id="ARBA00007381"/>
    </source>
</evidence>
<dbReference type="GO" id="GO:0140662">
    <property type="term" value="F:ATP-dependent protein folding chaperone"/>
    <property type="evidence" value="ECO:0007669"/>
    <property type="project" value="InterPro"/>
</dbReference>
<feature type="compositionally biased region" description="Basic and acidic residues" evidence="7">
    <location>
        <begin position="580"/>
        <end position="592"/>
    </location>
</feature>
<keyword evidence="5" id="KW-0547">Nucleotide-binding</keyword>
<dbReference type="Gene3D" id="2.60.34.10">
    <property type="entry name" value="Substrate Binding Domain Of DNAk, Chain A, domain 1"/>
    <property type="match status" value="1"/>
</dbReference>
<feature type="compositionally biased region" description="Basic residues" evidence="7">
    <location>
        <begin position="593"/>
        <end position="607"/>
    </location>
</feature>
<dbReference type="InterPro" id="IPR029048">
    <property type="entry name" value="HSP70_C_sf"/>
</dbReference>
<dbReference type="FunFam" id="3.30.420.40:FF:000767">
    <property type="entry name" value="Heat shock protein 70 (HSP70)-4, putative"/>
    <property type="match status" value="1"/>
</dbReference>
<dbReference type="SUPFAM" id="SSF53067">
    <property type="entry name" value="Actin-like ATPase domain"/>
    <property type="match status" value="2"/>
</dbReference>
<evidence type="ECO:0000256" key="6">
    <source>
        <dbReference type="ARBA" id="ARBA00022840"/>
    </source>
</evidence>
<keyword evidence="4" id="KW-0597">Phosphoprotein</keyword>
<proteinExistence type="evidence at transcript level"/>
<comment type="similarity">
    <text evidence="2">Belongs to the heat shock protein 70 family.</text>
</comment>
<evidence type="ECO:0000256" key="5">
    <source>
        <dbReference type="ARBA" id="ARBA00022741"/>
    </source>
</evidence>
<evidence type="ECO:0000256" key="7">
    <source>
        <dbReference type="SAM" id="MobiDB-lite"/>
    </source>
</evidence>
<dbReference type="Pfam" id="PF00012">
    <property type="entry name" value="HSP70"/>
    <property type="match status" value="2"/>
</dbReference>
<dbReference type="GO" id="GO:0005634">
    <property type="term" value="C:nucleus"/>
    <property type="evidence" value="ECO:0007669"/>
    <property type="project" value="TreeGrafter"/>
</dbReference>
<evidence type="ECO:0000256" key="1">
    <source>
        <dbReference type="ARBA" id="ARBA00004496"/>
    </source>
</evidence>
<dbReference type="PANTHER" id="PTHR45639:SF4">
    <property type="entry name" value="HSC70CB, ISOFORM G"/>
    <property type="match status" value="1"/>
</dbReference>
<dbReference type="PANTHER" id="PTHR45639">
    <property type="entry name" value="HSC70CB, ISOFORM G-RELATED"/>
    <property type="match status" value="1"/>
</dbReference>
<feature type="compositionally biased region" description="Polar residues" evidence="7">
    <location>
        <begin position="525"/>
        <end position="542"/>
    </location>
</feature>
<reference evidence="8" key="1">
    <citation type="submission" date="2020-04" db="EMBL/GenBank/DDBJ databases">
        <authorList>
            <person name="Neveu A P."/>
        </authorList>
    </citation>
    <scope>NUCLEOTIDE SEQUENCE</scope>
    <source>
        <tissue evidence="8">Whole embryo</tissue>
    </source>
</reference>
<dbReference type="Gene3D" id="3.30.30.30">
    <property type="match status" value="1"/>
</dbReference>
<accession>A0A6F9DFQ1</accession>
<dbReference type="InterPro" id="IPR013126">
    <property type="entry name" value="Hsp_70_fam"/>
</dbReference>
<feature type="compositionally biased region" description="Basic and acidic residues" evidence="7">
    <location>
        <begin position="832"/>
        <end position="841"/>
    </location>
</feature>
<dbReference type="GO" id="GO:0005524">
    <property type="term" value="F:ATP binding"/>
    <property type="evidence" value="ECO:0007669"/>
    <property type="project" value="UniProtKB-KW"/>
</dbReference>
<evidence type="ECO:0000256" key="3">
    <source>
        <dbReference type="ARBA" id="ARBA00022490"/>
    </source>
</evidence>
<sequence>MSVVGCDVGNLSCFIAVARQGGIETVANEYSDRNTPSIVSLTSKEREIGSAAKSQIISNFKNTITNFKRLIGRPFNDPFVQNEIPNLPYKVVEMPSGGVGFQVMYGGEQTVFSVEQIYAMLLTKLKVIAETNLKKPVNDVVISVPSFYSDTERRALFAASKVAGLHCLRLFNDTTAVGLAYGIYKQDLPAPEEKPRNVIFVDVGHSAMQVSAVAFNKGKLKVLGVSFDPYLGGRNFDRKMAEHFAVDFKQRYKVDVTTNKRAGIRLLTECEKLKKTLSSNSGKMTLNIECFMEDKDVSGSMTRAMFEEICADLLERVDKPLKRLVEETKLKKEDIYSVEIVGGSTRIPAVKAIITQVFGMEPSTTMNADEAVARGCALQCAMLSPTFKVRDFTVIECCPYSVSLLWKAPLEEEGNMDIFPKHHQAPFSKMLTFYRKEPFALQAKYSNPSEVAFPCPDIGSFTINNVVPTKEGEAAKVKVKVRINIHGVFSVTQASIVEKLPEAPVQVNGNNDVSMETEAEANVKPESQNGAKPQNEGQTPMDTQQNETNTEEMNSETTNQETNAEQKEQSDSVPENNGQDDGKNAENGDAKDSKKKTEKPVEKKKKTKSTDLPILHSLFMEISDTDINDMFEKEGKMIMHDKQEMEKADARNSVEEYVYDMRSKVYERFEKYISEEDRTVFVNTLQQTEDWLYEEGENEQKNVYCTKLAELKKMGDPVVRRYTEDNARPDAFNQLGAALQRISKFLNHYKEKDEKVAHIEEKEVAKVEASYTTTAQWFNEMQQKQAALPKYTDPAVTVSEIRAKLKLAESTCNSIMNTPKPKPKETPPPVQEEAKEGEKAAETPAEGTSVDETTKAEPTESAQPAKEDMDLD</sequence>
<dbReference type="CDD" id="cd10228">
    <property type="entry name" value="ASKHA_NBD_HSP70_HSPA4_like"/>
    <property type="match status" value="1"/>
</dbReference>
<evidence type="ECO:0000313" key="8">
    <source>
        <dbReference type="EMBL" id="CAB3254435.1"/>
    </source>
</evidence>
<organism evidence="8">
    <name type="scientific">Phallusia mammillata</name>
    <dbReference type="NCBI Taxonomy" id="59560"/>
    <lineage>
        <taxon>Eukaryota</taxon>
        <taxon>Metazoa</taxon>
        <taxon>Chordata</taxon>
        <taxon>Tunicata</taxon>
        <taxon>Ascidiacea</taxon>
        <taxon>Phlebobranchia</taxon>
        <taxon>Ascidiidae</taxon>
        <taxon>Phallusia</taxon>
    </lineage>
</organism>
<dbReference type="SUPFAM" id="SSF100934">
    <property type="entry name" value="Heat shock protein 70kD (HSP70), C-terminal subdomain"/>
    <property type="match status" value="2"/>
</dbReference>
<protein>
    <submittedName>
        <fullName evidence="8">Heat shock 70 kDa protein 4L</fullName>
    </submittedName>
</protein>
<dbReference type="FunFam" id="3.30.420.40:FF:000495">
    <property type="entry name" value="Heat shock protein 4b"/>
    <property type="match status" value="1"/>
</dbReference>
<dbReference type="Gene3D" id="3.30.420.40">
    <property type="match status" value="2"/>
</dbReference>
<dbReference type="InterPro" id="IPR018181">
    <property type="entry name" value="Heat_shock_70_CS"/>
</dbReference>
<dbReference type="GO" id="GO:0005829">
    <property type="term" value="C:cytosol"/>
    <property type="evidence" value="ECO:0007669"/>
    <property type="project" value="TreeGrafter"/>
</dbReference>
<gene>
    <name evidence="8" type="primary">Hspa4l</name>
</gene>
<dbReference type="InterPro" id="IPR029047">
    <property type="entry name" value="HSP70_peptide-bd_sf"/>
</dbReference>
<keyword evidence="6" id="KW-0067">ATP-binding</keyword>
<dbReference type="FunFam" id="3.30.30.30:FF:000002">
    <property type="entry name" value="Heat shock 70 kDa protein 4"/>
    <property type="match status" value="1"/>
</dbReference>
<dbReference type="EMBL" id="LR785873">
    <property type="protein sequence ID" value="CAB3254435.1"/>
    <property type="molecule type" value="mRNA"/>
</dbReference>
<feature type="region of interest" description="Disordered" evidence="7">
    <location>
        <begin position="517"/>
        <end position="609"/>
    </location>
</feature>
<dbReference type="PROSITE" id="PS01036">
    <property type="entry name" value="HSP70_3"/>
    <property type="match status" value="1"/>
</dbReference>
<dbReference type="SUPFAM" id="SSF100920">
    <property type="entry name" value="Heat shock protein 70kD (HSP70), peptide-binding domain"/>
    <property type="match status" value="1"/>
</dbReference>
<evidence type="ECO:0000256" key="4">
    <source>
        <dbReference type="ARBA" id="ARBA00022553"/>
    </source>
</evidence>
<dbReference type="FunFam" id="3.30.420.40:FF:000171">
    <property type="entry name" value="Heat shock 70 kDa protein 4"/>
    <property type="match status" value="1"/>
</dbReference>
<dbReference type="InterPro" id="IPR043129">
    <property type="entry name" value="ATPase_NBD"/>
</dbReference>
<dbReference type="Gene3D" id="1.20.1270.10">
    <property type="match status" value="1"/>
</dbReference>
<dbReference type="AlphaFoldDB" id="A0A6F9DFQ1"/>